<accession>A0ABS9RJI5</accession>
<dbReference type="PROSITE" id="PS52016">
    <property type="entry name" value="TONB_DEPENDENT_REC_3"/>
    <property type="match status" value="1"/>
</dbReference>
<feature type="chain" id="PRO_5046545726" evidence="8">
    <location>
        <begin position="34"/>
        <end position="1008"/>
    </location>
</feature>
<evidence type="ECO:0000256" key="6">
    <source>
        <dbReference type="ARBA" id="ARBA00023237"/>
    </source>
</evidence>
<dbReference type="SUPFAM" id="SSF49464">
    <property type="entry name" value="Carboxypeptidase regulatory domain-like"/>
    <property type="match status" value="1"/>
</dbReference>
<evidence type="ECO:0000256" key="2">
    <source>
        <dbReference type="ARBA" id="ARBA00022448"/>
    </source>
</evidence>
<dbReference type="InterPro" id="IPR037066">
    <property type="entry name" value="Plug_dom_sf"/>
</dbReference>
<keyword evidence="6 7" id="KW-0998">Cell outer membrane</keyword>
<evidence type="ECO:0000256" key="3">
    <source>
        <dbReference type="ARBA" id="ARBA00022452"/>
    </source>
</evidence>
<organism evidence="10 11">
    <name type="scientific">Aestuariibaculum lutulentum</name>
    <dbReference type="NCBI Taxonomy" id="2920935"/>
    <lineage>
        <taxon>Bacteria</taxon>
        <taxon>Pseudomonadati</taxon>
        <taxon>Bacteroidota</taxon>
        <taxon>Flavobacteriia</taxon>
        <taxon>Flavobacteriales</taxon>
        <taxon>Flavobacteriaceae</taxon>
    </lineage>
</organism>
<dbReference type="EMBL" id="JAKVQD010000004">
    <property type="protein sequence ID" value="MCH4553112.1"/>
    <property type="molecule type" value="Genomic_DNA"/>
</dbReference>
<dbReference type="InterPro" id="IPR012910">
    <property type="entry name" value="Plug_dom"/>
</dbReference>
<evidence type="ECO:0000256" key="5">
    <source>
        <dbReference type="ARBA" id="ARBA00023136"/>
    </source>
</evidence>
<keyword evidence="3 7" id="KW-1134">Transmembrane beta strand</keyword>
<evidence type="ECO:0000256" key="4">
    <source>
        <dbReference type="ARBA" id="ARBA00022692"/>
    </source>
</evidence>
<dbReference type="Gene3D" id="2.170.130.10">
    <property type="entry name" value="TonB-dependent receptor, plug domain"/>
    <property type="match status" value="1"/>
</dbReference>
<keyword evidence="4 7" id="KW-0812">Transmembrane</keyword>
<keyword evidence="11" id="KW-1185">Reference proteome</keyword>
<dbReference type="InterPro" id="IPR008969">
    <property type="entry name" value="CarboxyPept-like_regulatory"/>
</dbReference>
<evidence type="ECO:0000256" key="7">
    <source>
        <dbReference type="PROSITE-ProRule" id="PRU01360"/>
    </source>
</evidence>
<evidence type="ECO:0000256" key="8">
    <source>
        <dbReference type="SAM" id="SignalP"/>
    </source>
</evidence>
<name>A0ABS9RJI5_9FLAO</name>
<dbReference type="NCBIfam" id="TIGR04056">
    <property type="entry name" value="OMP_RagA_SusC"/>
    <property type="match status" value="1"/>
</dbReference>
<evidence type="ECO:0000313" key="11">
    <source>
        <dbReference type="Proteomes" id="UP001156141"/>
    </source>
</evidence>
<comment type="subcellular location">
    <subcellularLocation>
        <location evidence="1 7">Cell outer membrane</location>
        <topology evidence="1 7">Multi-pass membrane protein</topology>
    </subcellularLocation>
</comment>
<dbReference type="Proteomes" id="UP001156141">
    <property type="component" value="Unassembled WGS sequence"/>
</dbReference>
<comment type="similarity">
    <text evidence="7">Belongs to the TonB-dependent receptor family.</text>
</comment>
<dbReference type="InterPro" id="IPR023997">
    <property type="entry name" value="TonB-dep_OMP_SusC/RagA_CS"/>
</dbReference>
<dbReference type="Gene3D" id="2.40.170.20">
    <property type="entry name" value="TonB-dependent receptor, beta-barrel domain"/>
    <property type="match status" value="1"/>
</dbReference>
<evidence type="ECO:0000256" key="1">
    <source>
        <dbReference type="ARBA" id="ARBA00004571"/>
    </source>
</evidence>
<sequence length="1008" mass="111716">MKEMIRNRRLCFYGFKCNLSILLVCSFIFQTQALETSETNLLYEVKQDQQNQLKGTIFDSNGQPLPGANIIEKGTVNGTQSDFDGNFQLEISDLNSTLIVSYVGFKTQEVQLNGQSTINISLVEDASALDEVVVVGYGTQKRSDITGSVVSVPKERLSNLPVSNVLQAIQGTTAGLNITQNSSVPGSSASVQVRGVNSINAGNSPLIILDGIPFFGVSNDINPNDIESIEVLKDASAVAIYGTRGSNGVILITTKRGRKSDGKPTVKYSGYVGVEEIANPLTPMGPDAYVQKYADFLSANGLSQTAVLPNSSEVENYDAGITTNWLDEATQSGLIQEHNISLSSGNEKSQYYFSASHLDQKGVVKGYNFKKNTFRFNADSEIVDWLKIGTSAFFSENNYSGGRANFLEATAMSPYSVPKDDNGDYIIYPMSPELLFRNPLIGLTTDRKDITRNLTGTGFLEINPIEGLKYRLNASYTFNWGNYKSYSGRAADDNSGTGYVSNAETGNWVIENILTYSKDFDKHHFDLTALYSAQEVDYFQSESRAVGFVNDGLSYYDLASGTTQSVNSRGNSYSLVSQMGRINYSYDSRYLLTFTARRDGYSAFGANTDKYGVFPSVALGWNIKNESFLENSDAVNALKLRFSYGKTGNQAIGVNQTATIASSVRFPFDGTALTGVRYNSIGNANLNWESTTSSNIGVDFGFLNNRISGTVEVYKSKTEDILLRRNIPNITGYANIWSNLGSMQNEGLEVTLNTTNIETKDFSWKSTINFSTFRNEILELYGDGQDDIGNRWFIGEPLGVFFDYEKEGIWQEGEDIASVDPIAQPGDIKFKDQNGDGKIDSDDKIILGRTTPEWTGGFTNTFRYKNINLSIFIQTSQGGLRSNRDLTYADEAGRRNLPADFRYWTPENKDNYWPSLSAYKNYKGYGFPEDFSYVRIKDVRLSYVFPSEILDKIGVNSLTVYAAGRNLHTFTKWYGWDPEISYDSRGAGNWTNNYPQVRTISFGLNVSL</sequence>
<evidence type="ECO:0000259" key="9">
    <source>
        <dbReference type="Pfam" id="PF07715"/>
    </source>
</evidence>
<comment type="caution">
    <text evidence="10">The sequence shown here is derived from an EMBL/GenBank/DDBJ whole genome shotgun (WGS) entry which is preliminary data.</text>
</comment>
<dbReference type="RefSeq" id="WP_317292965.1">
    <property type="nucleotide sequence ID" value="NZ_CP136709.1"/>
</dbReference>
<dbReference type="InterPro" id="IPR039426">
    <property type="entry name" value="TonB-dep_rcpt-like"/>
</dbReference>
<keyword evidence="8" id="KW-0732">Signal</keyword>
<dbReference type="Pfam" id="PF13715">
    <property type="entry name" value="CarbopepD_reg_2"/>
    <property type="match status" value="1"/>
</dbReference>
<dbReference type="Pfam" id="PF07715">
    <property type="entry name" value="Plug"/>
    <property type="match status" value="1"/>
</dbReference>
<protein>
    <submittedName>
        <fullName evidence="10">TonB-dependent receptor</fullName>
    </submittedName>
</protein>
<dbReference type="InterPro" id="IPR036942">
    <property type="entry name" value="Beta-barrel_TonB_sf"/>
</dbReference>
<evidence type="ECO:0000313" key="10">
    <source>
        <dbReference type="EMBL" id="MCH4553112.1"/>
    </source>
</evidence>
<keyword evidence="5 7" id="KW-0472">Membrane</keyword>
<keyword evidence="2 7" id="KW-0813">Transport</keyword>
<feature type="domain" description="TonB-dependent receptor plug" evidence="9">
    <location>
        <begin position="142"/>
        <end position="249"/>
    </location>
</feature>
<keyword evidence="10" id="KW-0675">Receptor</keyword>
<gene>
    <name evidence="10" type="ORF">MKW35_10800</name>
</gene>
<feature type="signal peptide" evidence="8">
    <location>
        <begin position="1"/>
        <end position="33"/>
    </location>
</feature>
<dbReference type="InterPro" id="IPR023996">
    <property type="entry name" value="TonB-dep_OMP_SusC/RagA"/>
</dbReference>
<dbReference type="NCBIfam" id="TIGR04057">
    <property type="entry name" value="SusC_RagA_signa"/>
    <property type="match status" value="1"/>
</dbReference>
<proteinExistence type="inferred from homology"/>
<dbReference type="Gene3D" id="2.60.40.1120">
    <property type="entry name" value="Carboxypeptidase-like, regulatory domain"/>
    <property type="match status" value="1"/>
</dbReference>
<reference evidence="10" key="1">
    <citation type="submission" date="2022-02" db="EMBL/GenBank/DDBJ databases">
        <title>Aestuariibaculum sp., a marine bacterium isolated from sediment in Guangxi.</title>
        <authorList>
            <person name="Ying J."/>
        </authorList>
    </citation>
    <scope>NUCLEOTIDE SEQUENCE</scope>
    <source>
        <strain evidence="10">L182</strain>
    </source>
</reference>
<dbReference type="SUPFAM" id="SSF56935">
    <property type="entry name" value="Porins"/>
    <property type="match status" value="1"/>
</dbReference>